<accession>A0A4Q7P2P1</accession>
<organism evidence="1 2">
    <name type="scientific">Cuneatibacter caecimuris</name>
    <dbReference type="NCBI Taxonomy" id="1796618"/>
    <lineage>
        <taxon>Bacteria</taxon>
        <taxon>Bacillati</taxon>
        <taxon>Bacillota</taxon>
        <taxon>Clostridia</taxon>
        <taxon>Lachnospirales</taxon>
        <taxon>Lachnospiraceae</taxon>
        <taxon>Cuneatibacter</taxon>
    </lineage>
</organism>
<dbReference type="Proteomes" id="UP000292927">
    <property type="component" value="Unassembled WGS sequence"/>
</dbReference>
<dbReference type="AlphaFoldDB" id="A0A4Q7P2P1"/>
<evidence type="ECO:0000313" key="1">
    <source>
        <dbReference type="EMBL" id="RZS94176.1"/>
    </source>
</evidence>
<dbReference type="EMBL" id="SGXF01000005">
    <property type="protein sequence ID" value="RZS94176.1"/>
    <property type="molecule type" value="Genomic_DNA"/>
</dbReference>
<name>A0A4Q7P2P1_9FIRM</name>
<proteinExistence type="predicted"/>
<protein>
    <submittedName>
        <fullName evidence="1">Uncharacterized protein</fullName>
    </submittedName>
</protein>
<gene>
    <name evidence="1" type="ORF">EV209_2545</name>
</gene>
<dbReference type="RefSeq" id="WP_165388924.1">
    <property type="nucleotide sequence ID" value="NZ_SGXF01000005.1"/>
</dbReference>
<evidence type="ECO:0000313" key="2">
    <source>
        <dbReference type="Proteomes" id="UP000292927"/>
    </source>
</evidence>
<keyword evidence="2" id="KW-1185">Reference proteome</keyword>
<sequence>MKGKSDTILVSFDYMHGDIPVLIVGRKKKDEMEIINAFKDDEAKELYQELTTKKGEA</sequence>
<comment type="caution">
    <text evidence="1">The sequence shown here is derived from an EMBL/GenBank/DDBJ whole genome shotgun (WGS) entry which is preliminary data.</text>
</comment>
<reference evidence="1 2" key="1">
    <citation type="submission" date="2019-02" db="EMBL/GenBank/DDBJ databases">
        <title>Genomic Encyclopedia of Type Strains, Phase IV (KMG-IV): sequencing the most valuable type-strain genomes for metagenomic binning, comparative biology and taxonomic classification.</title>
        <authorList>
            <person name="Goeker M."/>
        </authorList>
    </citation>
    <scope>NUCLEOTIDE SEQUENCE [LARGE SCALE GENOMIC DNA]</scope>
    <source>
        <strain evidence="1 2">DSM 29486</strain>
    </source>
</reference>